<dbReference type="InterPro" id="IPR005835">
    <property type="entry name" value="NTP_transferase_dom"/>
</dbReference>
<dbReference type="RefSeq" id="WP_101298643.1">
    <property type="nucleotide sequence ID" value="NZ_CP025197.1"/>
</dbReference>
<evidence type="ECO:0000256" key="5">
    <source>
        <dbReference type="ARBA" id="ARBA00022695"/>
    </source>
</evidence>
<dbReference type="GO" id="GO:0006011">
    <property type="term" value="P:UDP-alpha-D-glucose metabolic process"/>
    <property type="evidence" value="ECO:0007669"/>
    <property type="project" value="InterPro"/>
</dbReference>
<evidence type="ECO:0000256" key="6">
    <source>
        <dbReference type="ARBA" id="ARBA00048128"/>
    </source>
</evidence>
<dbReference type="EC" id="2.7.7.9" evidence="3 7"/>
<dbReference type="SUPFAM" id="SSF53448">
    <property type="entry name" value="Nucleotide-diphospho-sugar transferases"/>
    <property type="match status" value="1"/>
</dbReference>
<evidence type="ECO:0000313" key="10">
    <source>
        <dbReference type="EMBL" id="PQQ65595.1"/>
    </source>
</evidence>
<dbReference type="PANTHER" id="PTHR43197">
    <property type="entry name" value="UTP--GLUCOSE-1-PHOSPHATE URIDYLYLTRANSFERASE"/>
    <property type="match status" value="1"/>
</dbReference>
<comment type="catalytic activity">
    <reaction evidence="6 7">
        <text>alpha-D-glucose 1-phosphate + UTP + H(+) = UDP-alpha-D-glucose + diphosphate</text>
        <dbReference type="Rhea" id="RHEA:19889"/>
        <dbReference type="ChEBI" id="CHEBI:15378"/>
        <dbReference type="ChEBI" id="CHEBI:33019"/>
        <dbReference type="ChEBI" id="CHEBI:46398"/>
        <dbReference type="ChEBI" id="CHEBI:58601"/>
        <dbReference type="ChEBI" id="CHEBI:58885"/>
        <dbReference type="EC" id="2.7.7.9"/>
    </reaction>
</comment>
<evidence type="ECO:0000313" key="11">
    <source>
        <dbReference type="Proteomes" id="UP000233534"/>
    </source>
</evidence>
<dbReference type="CDD" id="cd02541">
    <property type="entry name" value="UGPase_prokaryotic"/>
    <property type="match status" value="1"/>
</dbReference>
<dbReference type="KEGG" id="hsc:HVS_01240"/>
<dbReference type="Pfam" id="PF00483">
    <property type="entry name" value="NTP_transferase"/>
    <property type="match status" value="1"/>
</dbReference>
<comment type="similarity">
    <text evidence="2 7">Belongs to the UDPGP type 2 family.</text>
</comment>
<dbReference type="Proteomes" id="UP000233534">
    <property type="component" value="Chromosome"/>
</dbReference>
<accession>A0A2K9E1H7</accession>
<reference evidence="9 11" key="1">
    <citation type="submission" date="2017-12" db="EMBL/GenBank/DDBJ databases">
        <title>Complete genome sequence of Herbivorax saccincola GGR1, a novel Cellulosome-producing hydrolytic bacterium in a thermophilic biogas plant, established by Illumina and Nanopore MinION sequencing.</title>
        <authorList>
            <person name="Pechtl A."/>
            <person name="Ruckert C."/>
            <person name="Koeck D.E."/>
            <person name="Maus I."/>
            <person name="Winkler A."/>
            <person name="Kalinowski J."/>
            <person name="Puhler A."/>
            <person name="Schwarz W.W."/>
            <person name="Zverlov V.V."/>
            <person name="Schluter A."/>
            <person name="Liebl W."/>
        </authorList>
    </citation>
    <scope>NUCLEOTIDE SEQUENCE [LARGE SCALE GENOMIC DNA]</scope>
    <source>
        <strain evidence="9">GGR1</strain>
        <strain evidence="11">SR1</strain>
    </source>
</reference>
<comment type="pathway">
    <text evidence="1">Glycolipid metabolism; diglucosyl-diacylglycerol biosynthesis.</text>
</comment>
<keyword evidence="5 7" id="KW-0548">Nucleotidyltransferase</keyword>
<evidence type="ECO:0000256" key="4">
    <source>
        <dbReference type="ARBA" id="ARBA00022679"/>
    </source>
</evidence>
<dbReference type="InterPro" id="IPR029044">
    <property type="entry name" value="Nucleotide-diphossugar_trans"/>
</dbReference>
<evidence type="ECO:0000256" key="1">
    <source>
        <dbReference type="ARBA" id="ARBA00005164"/>
    </source>
</evidence>
<dbReference type="FunFam" id="3.90.550.10:FF:000045">
    <property type="entry name" value="UTP--glucose-1-phosphate uridylyltransferase"/>
    <property type="match status" value="1"/>
</dbReference>
<reference evidence="10 12" key="2">
    <citation type="journal article" date="2018" name="Syst. Appl. Microbiol.">
        <title>Characterization and high-quality draft genome sequence of Herbivorax saccincola A7, an anaerobic, alkaliphilic, thermophilic, cellulolytic, and xylanolytic bacterium.</title>
        <authorList>
            <person name="Aikawa S."/>
            <person name="Baramee S."/>
            <person name="Sermsathanaswadi J."/>
            <person name="Thianheng P."/>
            <person name="Tachaapaikoon C."/>
            <person name="Shikata A."/>
            <person name="Waeonukul R."/>
            <person name="Pason P."/>
            <person name="Ratanakhanokchai K."/>
            <person name="Kosugi A."/>
        </authorList>
    </citation>
    <scope>NUCLEOTIDE SEQUENCE [LARGE SCALE GENOMIC DNA]</scope>
    <source>
        <strain evidence="10 12">A7</strain>
    </source>
</reference>
<dbReference type="NCBIfam" id="TIGR01099">
    <property type="entry name" value="galU"/>
    <property type="match status" value="1"/>
</dbReference>
<evidence type="ECO:0000256" key="7">
    <source>
        <dbReference type="RuleBase" id="RU361259"/>
    </source>
</evidence>
<dbReference type="Gene3D" id="3.90.550.10">
    <property type="entry name" value="Spore Coat Polysaccharide Biosynthesis Protein SpsA, Chain A"/>
    <property type="match status" value="1"/>
</dbReference>
<dbReference type="EMBL" id="CP025197">
    <property type="protein sequence ID" value="AUG56218.1"/>
    <property type="molecule type" value="Genomic_DNA"/>
</dbReference>
<dbReference type="OrthoDB" id="9803871at2"/>
<dbReference type="AlphaFoldDB" id="A0A2K9E1H7"/>
<evidence type="ECO:0000313" key="9">
    <source>
        <dbReference type="EMBL" id="AUG56218.1"/>
    </source>
</evidence>
<organism evidence="9 11">
    <name type="scientific">Acetivibrio saccincola</name>
    <dbReference type="NCBI Taxonomy" id="1677857"/>
    <lineage>
        <taxon>Bacteria</taxon>
        <taxon>Bacillati</taxon>
        <taxon>Bacillota</taxon>
        <taxon>Clostridia</taxon>
        <taxon>Eubacteriales</taxon>
        <taxon>Oscillospiraceae</taxon>
        <taxon>Acetivibrio</taxon>
    </lineage>
</organism>
<sequence>MKVRKAIIPAAGLGTRFLPATKAQPKEMLPIVDKPTIQYIVEEAVKSGIEDIIIISGRNKRAIEDHFDKSYELEHELKNKGKRELLSLVQDISNLVDIHYIRQKEAKGLGHAIYCAKSFIGNEPFAVLLGDDIVDSEVPCLKQMIDIYNEYKTTVLGVQTVPDEDVSKYGIVACRPVDDRVYKVKDLVEKPEKSEAPSNVAILGRYIITPQIFKHLENAKPGKGGEIQLTDALKNLIGEEAIYAYDFIGKRYDVGNKLGFLEATVEFALKRDELKDEFTDYLKRIVQQL</sequence>
<name>A0A2K9E1H7_9FIRM</name>
<dbReference type="EMBL" id="NEMB01000003">
    <property type="protein sequence ID" value="PQQ65595.1"/>
    <property type="molecule type" value="Genomic_DNA"/>
</dbReference>
<dbReference type="PANTHER" id="PTHR43197:SF1">
    <property type="entry name" value="UTP--GLUCOSE-1-PHOSPHATE URIDYLYLTRANSFERASE"/>
    <property type="match status" value="1"/>
</dbReference>
<dbReference type="InterPro" id="IPR005771">
    <property type="entry name" value="GalU_uridylyltTrfase_bac/arc"/>
</dbReference>
<keyword evidence="4 7" id="KW-0808">Transferase</keyword>
<feature type="domain" description="Nucleotidyl transferase" evidence="8">
    <location>
        <begin position="5"/>
        <end position="265"/>
    </location>
</feature>
<dbReference type="GO" id="GO:0003983">
    <property type="term" value="F:UTP:glucose-1-phosphate uridylyltransferase activity"/>
    <property type="evidence" value="ECO:0007669"/>
    <property type="project" value="UniProtKB-EC"/>
</dbReference>
<evidence type="ECO:0000256" key="3">
    <source>
        <dbReference type="ARBA" id="ARBA00012415"/>
    </source>
</evidence>
<protein>
    <recommendedName>
        <fullName evidence="3 7">UTP--glucose-1-phosphate uridylyltransferase</fullName>
        <ecNumber evidence="3 7">2.7.7.9</ecNumber>
    </recommendedName>
    <alternativeName>
        <fullName evidence="7">UDP-glucose pyrophosphorylase</fullName>
    </alternativeName>
</protein>
<dbReference type="Proteomes" id="UP000239720">
    <property type="component" value="Unassembled WGS sequence"/>
</dbReference>
<gene>
    <name evidence="9" type="primary">gtaB</name>
    <name evidence="10" type="ORF">B9R14_01650</name>
    <name evidence="9" type="ORF">HVS_01240</name>
</gene>
<keyword evidence="11" id="KW-1185">Reference proteome</keyword>
<evidence type="ECO:0000313" key="12">
    <source>
        <dbReference type="Proteomes" id="UP000239720"/>
    </source>
</evidence>
<evidence type="ECO:0000256" key="2">
    <source>
        <dbReference type="ARBA" id="ARBA00006890"/>
    </source>
</evidence>
<evidence type="ECO:0000259" key="8">
    <source>
        <dbReference type="Pfam" id="PF00483"/>
    </source>
</evidence>
<proteinExistence type="inferred from homology"/>